<proteinExistence type="predicted"/>
<evidence type="ECO:0000313" key="3">
    <source>
        <dbReference type="EMBL" id="KAK0407838.1"/>
    </source>
</evidence>
<accession>A0AA39LSE2</accession>
<dbReference type="Proteomes" id="UP001175271">
    <property type="component" value="Unassembled WGS sequence"/>
</dbReference>
<feature type="transmembrane region" description="Helical" evidence="2">
    <location>
        <begin position="32"/>
        <end position="52"/>
    </location>
</feature>
<comment type="caution">
    <text evidence="3">The sequence shown here is derived from an EMBL/GenBank/DDBJ whole genome shotgun (WGS) entry which is preliminary data.</text>
</comment>
<gene>
    <name evidence="3" type="ORF">QR680_003626</name>
</gene>
<dbReference type="EMBL" id="JAUCMV010000003">
    <property type="protein sequence ID" value="KAK0407838.1"/>
    <property type="molecule type" value="Genomic_DNA"/>
</dbReference>
<name>A0AA39LSE2_9BILA</name>
<reference evidence="3" key="1">
    <citation type="submission" date="2023-06" db="EMBL/GenBank/DDBJ databases">
        <title>Genomic analysis of the entomopathogenic nematode Steinernema hermaphroditum.</title>
        <authorList>
            <person name="Schwarz E.M."/>
            <person name="Heppert J.K."/>
            <person name="Baniya A."/>
            <person name="Schwartz H.T."/>
            <person name="Tan C.-H."/>
            <person name="Antoshechkin I."/>
            <person name="Sternberg P.W."/>
            <person name="Goodrich-Blair H."/>
            <person name="Dillman A.R."/>
        </authorList>
    </citation>
    <scope>NUCLEOTIDE SEQUENCE</scope>
    <source>
        <strain evidence="3">PS9179</strain>
        <tissue evidence="3">Whole animal</tissue>
    </source>
</reference>
<keyword evidence="4" id="KW-1185">Reference proteome</keyword>
<keyword evidence="2" id="KW-0472">Membrane</keyword>
<keyword evidence="2" id="KW-0812">Transmembrane</keyword>
<keyword evidence="2" id="KW-1133">Transmembrane helix</keyword>
<protein>
    <submittedName>
        <fullName evidence="3">Uncharacterized protein</fullName>
    </submittedName>
</protein>
<organism evidence="3 4">
    <name type="scientific">Steinernema hermaphroditum</name>
    <dbReference type="NCBI Taxonomy" id="289476"/>
    <lineage>
        <taxon>Eukaryota</taxon>
        <taxon>Metazoa</taxon>
        <taxon>Ecdysozoa</taxon>
        <taxon>Nematoda</taxon>
        <taxon>Chromadorea</taxon>
        <taxon>Rhabditida</taxon>
        <taxon>Tylenchina</taxon>
        <taxon>Panagrolaimomorpha</taxon>
        <taxon>Strongyloidoidea</taxon>
        <taxon>Steinernematidae</taxon>
        <taxon>Steinernema</taxon>
    </lineage>
</organism>
<sequence>MSHMEASQPLTRPPPSAPSPPPKNSKKMKNKITKALVIVIAIVVVSIGAWALCTDVFIKKISRPGLIEAYLVKSLSFHEGHMSDFNYNLGRWLLGEDVSWGSSPTPPVWASVHLGKIVDEAENFQKIFSESTNENYRNEQALHEVHFAYTQNKTRIQIDQTIRRYIKSLNIDRTFRLEKFLVSYIAYPDEDAEVQLNSSLGPFEDQIAIFKSTLPEKYHEGIDGYWRSLKRHTIPGIWEGCVPRVYNTSYIVREYMKSTRFRVTKCVPHGEPRRAEINTDLLVAVLTVVFALLWFGFLSCILCGYVQV</sequence>
<feature type="compositionally biased region" description="Pro residues" evidence="1">
    <location>
        <begin position="11"/>
        <end position="23"/>
    </location>
</feature>
<feature type="transmembrane region" description="Helical" evidence="2">
    <location>
        <begin position="281"/>
        <end position="306"/>
    </location>
</feature>
<evidence type="ECO:0000256" key="1">
    <source>
        <dbReference type="SAM" id="MobiDB-lite"/>
    </source>
</evidence>
<evidence type="ECO:0000256" key="2">
    <source>
        <dbReference type="SAM" id="Phobius"/>
    </source>
</evidence>
<feature type="region of interest" description="Disordered" evidence="1">
    <location>
        <begin position="1"/>
        <end position="27"/>
    </location>
</feature>
<dbReference type="AlphaFoldDB" id="A0AA39LSE2"/>
<evidence type="ECO:0000313" key="4">
    <source>
        <dbReference type="Proteomes" id="UP001175271"/>
    </source>
</evidence>